<keyword evidence="6 7" id="KW-0539">Nucleus</keyword>
<reference evidence="10 11" key="1">
    <citation type="journal article" date="2011" name="Genome Res.">
        <title>Phylogeny-wide analysis of social amoeba genomes highlights ancient origins for complex intercellular communication.</title>
        <authorList>
            <person name="Heidel A.J."/>
            <person name="Lawal H.M."/>
            <person name="Felder M."/>
            <person name="Schilde C."/>
            <person name="Helps N.R."/>
            <person name="Tunggal B."/>
            <person name="Rivero F."/>
            <person name="John U."/>
            <person name="Schleicher M."/>
            <person name="Eichinger L."/>
            <person name="Platzer M."/>
            <person name="Noegel A.A."/>
            <person name="Schaap P."/>
            <person name="Gloeckner G."/>
        </authorList>
    </citation>
    <scope>NUCLEOTIDE SEQUENCE [LARGE SCALE GENOMIC DNA]</scope>
    <source>
        <strain evidence="11">ATCC 26659 / Pp 5 / PN500</strain>
    </source>
</reference>
<evidence type="ECO:0000313" key="11">
    <source>
        <dbReference type="Proteomes" id="UP000001396"/>
    </source>
</evidence>
<dbReference type="InterPro" id="IPR019680">
    <property type="entry name" value="Mediator_Med1"/>
</dbReference>
<sequence length="681" mass="76207">MNILKDTTIQHSLDVLYSTYHSLFNDLGITATATNTNVPYIPSTPSSSDSQPSSTTITSNIDQQFKPNLFHPYSPGNIDERCNTLQRLLETMKLTFAQYRQWEGDKDLQKLLTNQRQYVSTNLKLKQMLKTNADCTLLGKIHLESISKDSYRRLGLLICRLSETMTDLDNRYGSYSDLHELTALAKTDPAEISPDQVYSCNISSSTFLLDIFINGDGTVKEVKLVHISMATGEDKETDESINNELTTALRNNIKEFDAKIRRICQQDLLFRKFQHVNLQQALQVLQDDFLSIGKKHQEQQQQQAIDIGDELELFNSGYGKISLDICGVKSVYYTTLQQRLSHEGQYSLTLDIEEGSRTSMYQLTLTSQLSEDGLSFIPHQQQQQQIQNEQQDVNSLINSNVRLVVKLDPPINITIGTMTELLQCVGVKSNPTASSSTNPNAMLENQLVVSNCSNGKNSSSSSNTQNNNNNNNSNTLEQNDITVLGDRQRYFYTGGEYHPGIEVSRIPIEHCSQLLPVLQILRQQIVFNLLFKSCFTACPFTNKPTSTTNSSSEVDSDSMNIEQQQKQSPSSSPLPSLTTTTTTTTISSNQDIPVFEVMVQPPFSISITFLQPNKIDFNSVDIQIGPGGYITATIDNPTDDQPLCSNEYLTQLLNASKSIPITFSYLFKSSTTTTNEESMSI</sequence>
<dbReference type="InterPro" id="IPR051999">
    <property type="entry name" value="Mediator_complex_subunit_1"/>
</dbReference>
<keyword evidence="11" id="KW-1185">Reference proteome</keyword>
<feature type="region of interest" description="Disordered" evidence="8">
    <location>
        <begin position="453"/>
        <end position="480"/>
    </location>
</feature>
<name>D3BU93_HETP5</name>
<evidence type="ECO:0000256" key="5">
    <source>
        <dbReference type="ARBA" id="ARBA00023163"/>
    </source>
</evidence>
<dbReference type="STRING" id="670386.D3BU93"/>
<evidence type="ECO:0000256" key="2">
    <source>
        <dbReference type="ARBA" id="ARBA00006210"/>
    </source>
</evidence>
<evidence type="ECO:0000259" key="9">
    <source>
        <dbReference type="Pfam" id="PF10744"/>
    </source>
</evidence>
<dbReference type="InParanoid" id="D3BU93"/>
<dbReference type="GeneID" id="31367180"/>
<feature type="compositionally biased region" description="Low complexity" evidence="8">
    <location>
        <begin position="543"/>
        <end position="552"/>
    </location>
</feature>
<feature type="domain" description="Mediator complex subunit Med1" evidence="9">
    <location>
        <begin position="197"/>
        <end position="536"/>
    </location>
</feature>
<proteinExistence type="inferred from homology"/>
<protein>
    <recommendedName>
        <fullName evidence="7">Mediator of RNA polymerase II transcription subunit 1</fullName>
    </recommendedName>
    <alternativeName>
        <fullName evidence="7">Mediator complex subunit 1</fullName>
    </alternativeName>
</protein>
<keyword evidence="5 7" id="KW-0804">Transcription</keyword>
<keyword evidence="4 7" id="KW-0010">Activator</keyword>
<comment type="caution">
    <text evidence="10">The sequence shown here is derived from an EMBL/GenBank/DDBJ whole genome shotgun (WGS) entry which is preliminary data.</text>
</comment>
<dbReference type="EMBL" id="ADBJ01000059">
    <property type="protein sequence ID" value="EFA75027.1"/>
    <property type="molecule type" value="Genomic_DNA"/>
</dbReference>
<evidence type="ECO:0000256" key="6">
    <source>
        <dbReference type="ARBA" id="ARBA00023242"/>
    </source>
</evidence>
<evidence type="ECO:0000256" key="7">
    <source>
        <dbReference type="RuleBase" id="RU364059"/>
    </source>
</evidence>
<organism evidence="10 11">
    <name type="scientific">Heterostelium pallidum (strain ATCC 26659 / Pp 5 / PN500)</name>
    <name type="common">Cellular slime mold</name>
    <name type="synonym">Polysphondylium pallidum</name>
    <dbReference type="NCBI Taxonomy" id="670386"/>
    <lineage>
        <taxon>Eukaryota</taxon>
        <taxon>Amoebozoa</taxon>
        <taxon>Evosea</taxon>
        <taxon>Eumycetozoa</taxon>
        <taxon>Dictyostelia</taxon>
        <taxon>Acytosteliales</taxon>
        <taxon>Acytosteliaceae</taxon>
        <taxon>Heterostelium</taxon>
    </lineage>
</organism>
<feature type="region of interest" description="Disordered" evidence="8">
    <location>
        <begin position="543"/>
        <end position="585"/>
    </location>
</feature>
<gene>
    <name evidence="10" type="primary">med1</name>
    <name evidence="10" type="ORF">PPL_11712</name>
</gene>
<comment type="subcellular location">
    <subcellularLocation>
        <location evidence="1 7">Nucleus</location>
    </subcellularLocation>
</comment>
<comment type="function">
    <text evidence="7">Component of the Mediator complex, a coactivator involved in the regulated transcription of nearly all RNA polymerase II-dependent genes. Mediator functions as a bridge to convey information from gene-specific regulatory proteins to the basal RNA polymerase II transcription machinery. Mediator is recruited to promoters by direct interactions with regulatory proteins and serves as a scaffold for the assembly of a functional preinitiation complex with RNA polymerase II and the general transcription factors.</text>
</comment>
<keyword evidence="3 7" id="KW-0805">Transcription regulation</keyword>
<evidence type="ECO:0000256" key="4">
    <source>
        <dbReference type="ARBA" id="ARBA00023159"/>
    </source>
</evidence>
<feature type="compositionally biased region" description="Low complexity" evidence="8">
    <location>
        <begin position="568"/>
        <end position="585"/>
    </location>
</feature>
<dbReference type="Proteomes" id="UP000001396">
    <property type="component" value="Unassembled WGS sequence"/>
</dbReference>
<comment type="similarity">
    <text evidence="2 7">Belongs to the Mediator complex subunit 1 family.</text>
</comment>
<dbReference type="PANTHER" id="PTHR12881:SF10">
    <property type="entry name" value="MEDIATOR OF RNA POLYMERASE II TRANSCRIPTION SUBUNIT 1"/>
    <property type="match status" value="1"/>
</dbReference>
<dbReference type="GO" id="GO:0003712">
    <property type="term" value="F:transcription coregulator activity"/>
    <property type="evidence" value="ECO:0007669"/>
    <property type="project" value="InterPro"/>
</dbReference>
<evidence type="ECO:0000256" key="3">
    <source>
        <dbReference type="ARBA" id="ARBA00023015"/>
    </source>
</evidence>
<dbReference type="Pfam" id="PF10744">
    <property type="entry name" value="Med1"/>
    <property type="match status" value="1"/>
</dbReference>
<dbReference type="RefSeq" id="XP_020427161.1">
    <property type="nucleotide sequence ID" value="XM_020582461.1"/>
</dbReference>
<dbReference type="FunCoup" id="D3BU93">
    <property type="interactions" value="9"/>
</dbReference>
<dbReference type="AlphaFoldDB" id="D3BU93"/>
<dbReference type="PANTHER" id="PTHR12881">
    <property type="entry name" value="MEDIATOR OF RNA POLYMERASE II TRANSCRIPTION SUBUNIT 1"/>
    <property type="match status" value="1"/>
</dbReference>
<accession>D3BU93</accession>
<feature type="compositionally biased region" description="Polar residues" evidence="8">
    <location>
        <begin position="557"/>
        <end position="567"/>
    </location>
</feature>
<dbReference type="GO" id="GO:0045944">
    <property type="term" value="P:positive regulation of transcription by RNA polymerase II"/>
    <property type="evidence" value="ECO:0007669"/>
    <property type="project" value="UniProtKB-ARBA"/>
</dbReference>
<evidence type="ECO:0000256" key="1">
    <source>
        <dbReference type="ARBA" id="ARBA00004123"/>
    </source>
</evidence>
<dbReference type="OMA" id="QTIKFTC"/>
<dbReference type="GO" id="GO:0016592">
    <property type="term" value="C:mediator complex"/>
    <property type="evidence" value="ECO:0007669"/>
    <property type="project" value="InterPro"/>
</dbReference>
<evidence type="ECO:0000313" key="10">
    <source>
        <dbReference type="EMBL" id="EFA75027.1"/>
    </source>
</evidence>
<feature type="compositionally biased region" description="Low complexity" evidence="8">
    <location>
        <begin position="453"/>
        <end position="474"/>
    </location>
</feature>
<evidence type="ECO:0000256" key="8">
    <source>
        <dbReference type="SAM" id="MobiDB-lite"/>
    </source>
</evidence>